<dbReference type="AlphaFoldDB" id="A0A943V0P7"/>
<dbReference type="Pfam" id="PF12892">
    <property type="entry name" value="FctA"/>
    <property type="match status" value="2"/>
</dbReference>
<evidence type="ECO:0000256" key="1">
    <source>
        <dbReference type="SAM" id="MobiDB-lite"/>
    </source>
</evidence>
<accession>A0A943V0P7</accession>
<dbReference type="InterPro" id="IPR038174">
    <property type="entry name" value="Strep_pil_link_sf"/>
</dbReference>
<proteinExistence type="predicted"/>
<feature type="domain" description="Streptococcal pilin isopeptide linkage" evidence="2">
    <location>
        <begin position="893"/>
        <end position="1005"/>
    </location>
</feature>
<evidence type="ECO:0000313" key="4">
    <source>
        <dbReference type="Proteomes" id="UP000727506"/>
    </source>
</evidence>
<dbReference type="Gene3D" id="2.60.40.3050">
    <property type="match status" value="2"/>
</dbReference>
<sequence length="1016" mass="109669">MKIEVDGHPSSTSISLKSGAVSDITKDVLPENFPRKDNMEFTDAFVVIGEKRFPVGFVGGRDDKVYYSLKGTGNDDGLVVTSVSKDSEVILAFRDKTEPLKVSVSVGGNATETDPEDNYKTIGLGNKALEAKDAGDEGEFKTVHGSTTTFIVEKQVAQNISVTSQHGTVKKEEGDAADAFQTWSYTAPESGENDKITVTATGAKNSFKVKAKMVMPGETPGGGTGQQGHNNKMFGDTAVTAYMLEGNSVKEDGGYPAGGKDDFADPAQNEIPIVELANGKKLDKSHQKARDVRGASKNQTIIPNEEEASPRIEIDAAFDRNAKEGDTVLIDMVTTRCTPGNQAWAPQMAGITVNGQAVPFSGFNYTLMHGGPNQNQKLNSNVGEWVTLEGKAKGTKVRATALGAWEHGDVKTVTELSSWEFHHYVVEIKEPTGPIDVQGIYVTSANPRVVNTGAYGVETQISQEKTEGKKEHTWNPIGVGGSLQAKNMIDPSDNYGKSHIKITPKDGYTLSGAKAQQSGKEEGSKPTDLKMLKTESPENGKVYNHYEIAAPTDQDTKYMGYRYFYTEASLVNYEVSYDANGGEYADTPVDSKTYNVEGLTSIAVAPQTPRKEGCIFDGYDLVRTTGKSSESIREGIKPGESINLEKLDMPYPNETTQRLSFKAKWSEPQQTGTVINARVKVKLLASNGNEDASLDRSVMLAKGTYYEFVGVPSTMEHNGNTYTLDSKSSNIEPGTAQEEGQEIGNIVYRRFAPGILSGADQLHGEKVVTGEGAPQLKGGDFEFTITSKTPDAPMPAEQTVHNKANGAFAFGDISFDKAGTYQYEIRETDTGKPNYTYDGEPCSITVTVADPQNAGAALEVSARVDDGTDRIFTNVYKKPSPKPVTLSGAEHLKGLKRLVGKDAPALEEGQFTFELKATTQGSPVPPATMVKNGADGKFAFGDITYTTPGVHVYEVSEMQDDNRDITYDSTKHTVTVTVTEPETPGENLEITVAGPDSLDFTNTYSKLPDYTPGVLE</sequence>
<organism evidence="3 4">
    <name type="scientific">Slackia piriformis</name>
    <dbReference type="NCBI Taxonomy" id="626934"/>
    <lineage>
        <taxon>Bacteria</taxon>
        <taxon>Bacillati</taxon>
        <taxon>Actinomycetota</taxon>
        <taxon>Coriobacteriia</taxon>
        <taxon>Eggerthellales</taxon>
        <taxon>Eggerthellaceae</taxon>
        <taxon>Slackia</taxon>
    </lineage>
</organism>
<reference evidence="3" key="1">
    <citation type="submission" date="2021-02" db="EMBL/GenBank/DDBJ databases">
        <title>Infant gut strain persistence is associated with maternal origin, phylogeny, and functional potential including surface adhesion and iron acquisition.</title>
        <authorList>
            <person name="Lou Y.C."/>
        </authorList>
    </citation>
    <scope>NUCLEOTIDE SEQUENCE</scope>
    <source>
        <strain evidence="3">L2_039_000G1_dasL2_039_000G1_concoct_11</strain>
    </source>
</reference>
<feature type="region of interest" description="Disordered" evidence="1">
    <location>
        <begin position="509"/>
        <end position="531"/>
    </location>
</feature>
<evidence type="ECO:0000313" key="3">
    <source>
        <dbReference type="EMBL" id="MBS6941485.1"/>
    </source>
</evidence>
<dbReference type="InterPro" id="IPR022464">
    <property type="entry name" value="Strep_pil_isopept_link"/>
</dbReference>
<feature type="domain" description="Streptococcal pilin isopeptide linkage" evidence="2">
    <location>
        <begin position="763"/>
        <end position="877"/>
    </location>
</feature>
<name>A0A943V0P7_9ACTN</name>
<dbReference type="EMBL" id="JAGZSV010000201">
    <property type="protein sequence ID" value="MBS6941485.1"/>
    <property type="molecule type" value="Genomic_DNA"/>
</dbReference>
<dbReference type="NCBIfam" id="TIGR03786">
    <property type="entry name" value="strep_pil_rpt"/>
    <property type="match status" value="2"/>
</dbReference>
<feature type="compositionally biased region" description="Basic and acidic residues" evidence="1">
    <location>
        <begin position="519"/>
        <end position="531"/>
    </location>
</feature>
<comment type="caution">
    <text evidence="3">The sequence shown here is derived from an EMBL/GenBank/DDBJ whole genome shotgun (WGS) entry which is preliminary data.</text>
</comment>
<evidence type="ECO:0000259" key="2">
    <source>
        <dbReference type="Pfam" id="PF12892"/>
    </source>
</evidence>
<dbReference type="Proteomes" id="UP000727506">
    <property type="component" value="Unassembled WGS sequence"/>
</dbReference>
<feature type="region of interest" description="Disordered" evidence="1">
    <location>
        <begin position="281"/>
        <end position="309"/>
    </location>
</feature>
<feature type="non-terminal residue" evidence="3">
    <location>
        <position position="1016"/>
    </location>
</feature>
<feature type="compositionally biased region" description="Basic and acidic residues" evidence="1">
    <location>
        <begin position="281"/>
        <end position="294"/>
    </location>
</feature>
<protein>
    <recommendedName>
        <fullName evidence="2">Streptococcal pilin isopeptide linkage domain-containing protein</fullName>
    </recommendedName>
</protein>
<gene>
    <name evidence="3" type="ORF">KH142_08475</name>
</gene>